<keyword evidence="2" id="KW-1185">Reference proteome</keyword>
<dbReference type="Proteomes" id="UP000241769">
    <property type="component" value="Unassembled WGS sequence"/>
</dbReference>
<protein>
    <submittedName>
        <fullName evidence="1">Uncharacterized protein</fullName>
    </submittedName>
</protein>
<organism evidence="1 2">
    <name type="scientific">Planoprotostelium fungivorum</name>
    <dbReference type="NCBI Taxonomy" id="1890364"/>
    <lineage>
        <taxon>Eukaryota</taxon>
        <taxon>Amoebozoa</taxon>
        <taxon>Evosea</taxon>
        <taxon>Variosea</taxon>
        <taxon>Cavosteliida</taxon>
        <taxon>Cavosteliaceae</taxon>
        <taxon>Planoprotostelium</taxon>
    </lineage>
</organism>
<sequence>MDLSCRMFWHSLCLDVETPLRHVDRLKTILVLFFLFSRDIGNKPFVRPAPRVEREKSKDIEDCGKGLTVIDITSAVTSKAWLGYHRNPSKTLSLFEPIWWSAGPPFCLRGRNIASAWEQLIQKLQDKTETQFFMSLQDLSQMYKMGMLGKD</sequence>
<reference evidence="1 2" key="1">
    <citation type="journal article" date="2018" name="Genome Biol. Evol.">
        <title>Multiple Roots of Fruiting Body Formation in Amoebozoa.</title>
        <authorList>
            <person name="Hillmann F."/>
            <person name="Forbes G."/>
            <person name="Novohradska S."/>
            <person name="Ferling I."/>
            <person name="Riege K."/>
            <person name="Groth M."/>
            <person name="Westermann M."/>
            <person name="Marz M."/>
            <person name="Spaller T."/>
            <person name="Winckler T."/>
            <person name="Schaap P."/>
            <person name="Glockner G."/>
        </authorList>
    </citation>
    <scope>NUCLEOTIDE SEQUENCE [LARGE SCALE GENOMIC DNA]</scope>
    <source>
        <strain evidence="1 2">Jena</strain>
    </source>
</reference>
<dbReference type="EMBL" id="MDYQ01000472">
    <property type="protein sequence ID" value="PRP74333.1"/>
    <property type="molecule type" value="Genomic_DNA"/>
</dbReference>
<evidence type="ECO:0000313" key="2">
    <source>
        <dbReference type="Proteomes" id="UP000241769"/>
    </source>
</evidence>
<dbReference type="InParanoid" id="A0A2P6MRK7"/>
<name>A0A2P6MRK7_9EUKA</name>
<proteinExistence type="predicted"/>
<evidence type="ECO:0000313" key="1">
    <source>
        <dbReference type="EMBL" id="PRP74333.1"/>
    </source>
</evidence>
<dbReference type="AlphaFoldDB" id="A0A2P6MRK7"/>
<comment type="caution">
    <text evidence="1">The sequence shown here is derived from an EMBL/GenBank/DDBJ whole genome shotgun (WGS) entry which is preliminary data.</text>
</comment>
<accession>A0A2P6MRK7</accession>
<gene>
    <name evidence="1" type="ORF">PROFUN_15580</name>
</gene>